<dbReference type="SMART" id="SM00356">
    <property type="entry name" value="ZnF_C3H1"/>
    <property type="match status" value="2"/>
</dbReference>
<name>C3ZF27_BRAFL</name>
<feature type="compositionally biased region" description="Polar residues" evidence="12">
    <location>
        <begin position="402"/>
        <end position="413"/>
    </location>
</feature>
<comment type="subcellular location">
    <subcellularLocation>
        <location evidence="1">Nucleus</location>
    </subcellularLocation>
</comment>
<dbReference type="CDD" id="cd12540">
    <property type="entry name" value="RRM_U2AFBPL"/>
    <property type="match status" value="1"/>
</dbReference>
<evidence type="ECO:0000256" key="4">
    <source>
        <dbReference type="ARBA" id="ARBA00022737"/>
    </source>
</evidence>
<feature type="compositionally biased region" description="Basic residues" evidence="12">
    <location>
        <begin position="341"/>
        <end position="350"/>
    </location>
</feature>
<dbReference type="SMART" id="SM00361">
    <property type="entry name" value="RRM_1"/>
    <property type="match status" value="1"/>
</dbReference>
<dbReference type="PROSITE" id="PS50103">
    <property type="entry name" value="ZF_C3H1"/>
    <property type="match status" value="2"/>
</dbReference>
<dbReference type="InterPro" id="IPR000571">
    <property type="entry name" value="Znf_CCCH"/>
</dbReference>
<dbReference type="InterPro" id="IPR035979">
    <property type="entry name" value="RBD_domain_sf"/>
</dbReference>
<evidence type="ECO:0000256" key="6">
    <source>
        <dbReference type="ARBA" id="ARBA00022833"/>
    </source>
</evidence>
<feature type="domain" description="C3H1-type" evidence="14">
    <location>
        <begin position="124"/>
        <end position="152"/>
    </location>
</feature>
<evidence type="ECO:0000256" key="8">
    <source>
        <dbReference type="ARBA" id="ARBA00023242"/>
    </source>
</evidence>
<evidence type="ECO:0000256" key="7">
    <source>
        <dbReference type="ARBA" id="ARBA00022884"/>
    </source>
</evidence>
<evidence type="ECO:0000256" key="1">
    <source>
        <dbReference type="ARBA" id="ARBA00004123"/>
    </source>
</evidence>
<dbReference type="Pfam" id="PF00642">
    <property type="entry name" value="zf-CCCH"/>
    <property type="match status" value="1"/>
</dbReference>
<reference evidence="15" key="1">
    <citation type="journal article" date="2008" name="Nature">
        <title>The amphioxus genome and the evolution of the chordate karyotype.</title>
        <authorList>
            <consortium name="US DOE Joint Genome Institute (JGI-PGF)"/>
            <person name="Putnam N.H."/>
            <person name="Butts T."/>
            <person name="Ferrier D.E.K."/>
            <person name="Furlong R.F."/>
            <person name="Hellsten U."/>
            <person name="Kawashima T."/>
            <person name="Robinson-Rechavi M."/>
            <person name="Shoguchi E."/>
            <person name="Terry A."/>
            <person name="Yu J.-K."/>
            <person name="Benito-Gutierrez E.L."/>
            <person name="Dubchak I."/>
            <person name="Garcia-Fernandez J."/>
            <person name="Gibson-Brown J.J."/>
            <person name="Grigoriev I.V."/>
            <person name="Horton A.C."/>
            <person name="de Jong P.J."/>
            <person name="Jurka J."/>
            <person name="Kapitonov V.V."/>
            <person name="Kohara Y."/>
            <person name="Kuroki Y."/>
            <person name="Lindquist E."/>
            <person name="Lucas S."/>
            <person name="Osoegawa K."/>
            <person name="Pennacchio L.A."/>
            <person name="Salamov A.A."/>
            <person name="Satou Y."/>
            <person name="Sauka-Spengler T."/>
            <person name="Schmutz J."/>
            <person name="Shin-I T."/>
            <person name="Toyoda A."/>
            <person name="Bronner-Fraser M."/>
            <person name="Fujiyama A."/>
            <person name="Holland L.Z."/>
            <person name="Holland P.W.H."/>
            <person name="Satoh N."/>
            <person name="Rokhsar D.S."/>
        </authorList>
    </citation>
    <scope>NUCLEOTIDE SEQUENCE [LARGE SCALE GENOMIC DNA]</scope>
    <source>
        <strain evidence="15">S238N-H82</strain>
        <tissue evidence="15">Testes</tissue>
    </source>
</reference>
<evidence type="ECO:0000256" key="11">
    <source>
        <dbReference type="PROSITE-ProRule" id="PRU00723"/>
    </source>
</evidence>
<dbReference type="InParanoid" id="C3ZF27"/>
<keyword evidence="8" id="KW-0539">Nucleus</keyword>
<dbReference type="PANTHER" id="PTHR12620">
    <property type="entry name" value="U2 SNRNP AUXILIARY FACTOR, SMALL SUBUNIT"/>
    <property type="match status" value="1"/>
</dbReference>
<evidence type="ECO:0000256" key="10">
    <source>
        <dbReference type="PROSITE-ProRule" id="PRU00176"/>
    </source>
</evidence>
<dbReference type="InterPro" id="IPR012677">
    <property type="entry name" value="Nucleotide-bd_a/b_plait_sf"/>
</dbReference>
<evidence type="ECO:0000259" key="14">
    <source>
        <dbReference type="PROSITE" id="PS50103"/>
    </source>
</evidence>
<feature type="zinc finger region" description="C3H1-type" evidence="11">
    <location>
        <begin position="264"/>
        <end position="291"/>
    </location>
</feature>
<keyword evidence="6 11" id="KW-0862">Zinc</keyword>
<feature type="compositionally biased region" description="Basic and acidic residues" evidence="12">
    <location>
        <begin position="414"/>
        <end position="427"/>
    </location>
</feature>
<feature type="compositionally biased region" description="Basic and acidic residues" evidence="12">
    <location>
        <begin position="300"/>
        <end position="325"/>
    </location>
</feature>
<dbReference type="PROSITE" id="PS50102">
    <property type="entry name" value="RRM"/>
    <property type="match status" value="1"/>
</dbReference>
<dbReference type="AlphaFoldDB" id="C3ZF27"/>
<feature type="compositionally biased region" description="Basic residues" evidence="12">
    <location>
        <begin position="495"/>
        <end position="533"/>
    </location>
</feature>
<dbReference type="Pfam" id="PF00076">
    <property type="entry name" value="RRM_1"/>
    <property type="match status" value="1"/>
</dbReference>
<feature type="domain" description="C3H1-type" evidence="14">
    <location>
        <begin position="264"/>
        <end position="291"/>
    </location>
</feature>
<dbReference type="InterPro" id="IPR009145">
    <property type="entry name" value="U2AF_small"/>
</dbReference>
<keyword evidence="2" id="KW-0597">Phosphoprotein</keyword>
<dbReference type="InterPro" id="IPR003954">
    <property type="entry name" value="RRM_euk-type"/>
</dbReference>
<feature type="zinc finger region" description="C3H1-type" evidence="11">
    <location>
        <begin position="124"/>
        <end position="152"/>
    </location>
</feature>
<dbReference type="EMBL" id="GG666612">
    <property type="protein sequence ID" value="EEN49333.1"/>
    <property type="molecule type" value="Genomic_DNA"/>
</dbReference>
<accession>C3ZF27</accession>
<feature type="compositionally biased region" description="Basic and acidic residues" evidence="12">
    <location>
        <begin position="16"/>
        <end position="88"/>
    </location>
</feature>
<evidence type="ECO:0000256" key="9">
    <source>
        <dbReference type="ARBA" id="ARBA00023274"/>
    </source>
</evidence>
<dbReference type="GO" id="GO:0000398">
    <property type="term" value="P:mRNA splicing, via spliceosome"/>
    <property type="evidence" value="ECO:0007669"/>
    <property type="project" value="InterPro"/>
</dbReference>
<evidence type="ECO:0000313" key="15">
    <source>
        <dbReference type="EMBL" id="EEN49333.1"/>
    </source>
</evidence>
<keyword evidence="5 11" id="KW-0863">Zinc-finger</keyword>
<feature type="compositionally biased region" description="Basic and acidic residues" evidence="12">
    <location>
        <begin position="351"/>
        <end position="360"/>
    </location>
</feature>
<dbReference type="STRING" id="7739.C3ZF27"/>
<dbReference type="GO" id="GO:0003723">
    <property type="term" value="F:RNA binding"/>
    <property type="evidence" value="ECO:0007669"/>
    <property type="project" value="UniProtKB-UniRule"/>
</dbReference>
<dbReference type="eggNOG" id="KOG2202">
    <property type="taxonomic scope" value="Eukaryota"/>
</dbReference>
<dbReference type="Gene3D" id="3.30.70.330">
    <property type="match status" value="1"/>
</dbReference>
<dbReference type="SUPFAM" id="SSF54928">
    <property type="entry name" value="RNA-binding domain, RBD"/>
    <property type="match status" value="1"/>
</dbReference>
<feature type="domain" description="RRM" evidence="13">
    <location>
        <begin position="156"/>
        <end position="262"/>
    </location>
</feature>
<dbReference type="InterPro" id="IPR000504">
    <property type="entry name" value="RRM_dom"/>
</dbReference>
<dbReference type="GO" id="GO:0008270">
    <property type="term" value="F:zinc ion binding"/>
    <property type="evidence" value="ECO:0007669"/>
    <property type="project" value="UniProtKB-KW"/>
</dbReference>
<feature type="compositionally biased region" description="Basic residues" evidence="12">
    <location>
        <begin position="361"/>
        <end position="385"/>
    </location>
</feature>
<keyword evidence="3 11" id="KW-0479">Metal-binding</keyword>
<evidence type="ECO:0000259" key="13">
    <source>
        <dbReference type="PROSITE" id="PS50102"/>
    </source>
</evidence>
<dbReference type="FunFam" id="3.30.70.330:FF:000209">
    <property type="entry name" value="U2 small nuclear ribonucleoprotein auxiliary factor 35 kDa subunit-related protein 2"/>
    <property type="match status" value="1"/>
</dbReference>
<feature type="compositionally biased region" description="Basic and acidic residues" evidence="12">
    <location>
        <begin position="386"/>
        <end position="400"/>
    </location>
</feature>
<dbReference type="GO" id="GO:0089701">
    <property type="term" value="C:U2AF complex"/>
    <property type="evidence" value="ECO:0007669"/>
    <property type="project" value="InterPro"/>
</dbReference>
<feature type="region of interest" description="Disordered" evidence="12">
    <location>
        <begin position="300"/>
        <end position="571"/>
    </location>
</feature>
<sequence length="571" mass="67167">MAQDSPGGENGQKQQKLRERQHQLWLEREARAQEEFRVRREREEMKKRELEEQERLIREEWEEQQRQEKEAKERKEQQKKEQEDKLNKMLDSSSTSGTKKKEEWHNPMAPADYSAGGEVPAPSGRAAEDCPFFKKTGACRFGDRCSRKHTRPDSSTTLLIAGMFATFALDQTQRDDFDETMYLEYGEDELYKDFIEFYNDTLPEFRTLGRVVQFKVCCNHEPHLRGNVYVQYEREEDCLEAIRKFHGRFYAGKQLTCEMTPVTSWKSAICGLFSRKRCPKGKHCNFLHVFPNPGREFRDADEDHHLGRGQQDSRRSWREFSERRGSVSARSWRQSSERRSHSPSHRSQRSLRRESRSRSRERSRRRSRVRSRSKSRSRRRKRSRSRSRERSSRREQDRVSRTNRGSSIGQSSRTENEKEHKDVKNEDSDSGQESSNTDDHTRNEETVDGQKEMETSTGSCLNPDDGKDTVTGQQEEVVLTRSPRKSKSPSVKQWSRSRSRSKSRSPHASSHHKHKRSHSHRRHRKKKKKKRRKRAEDEEDSRDKSSSGSGSEQEEVESCDTVLDSVSTQET</sequence>
<protein>
    <submittedName>
        <fullName evidence="15">Uncharacterized protein</fullName>
    </submittedName>
</protein>
<evidence type="ECO:0000256" key="12">
    <source>
        <dbReference type="SAM" id="MobiDB-lite"/>
    </source>
</evidence>
<dbReference type="PRINTS" id="PR01848">
    <property type="entry name" value="U2AUXFACTOR"/>
</dbReference>
<keyword evidence="9" id="KW-0687">Ribonucleoprotein</keyword>
<feature type="region of interest" description="Disordered" evidence="12">
    <location>
        <begin position="1"/>
        <end position="122"/>
    </location>
</feature>
<evidence type="ECO:0000256" key="2">
    <source>
        <dbReference type="ARBA" id="ARBA00022553"/>
    </source>
</evidence>
<proteinExistence type="predicted"/>
<evidence type="ECO:0000256" key="3">
    <source>
        <dbReference type="ARBA" id="ARBA00022723"/>
    </source>
</evidence>
<feature type="compositionally biased region" description="Basic and acidic residues" evidence="12">
    <location>
        <begin position="437"/>
        <end position="454"/>
    </location>
</feature>
<dbReference type="GO" id="GO:1990904">
    <property type="term" value="C:ribonucleoprotein complex"/>
    <property type="evidence" value="ECO:0007669"/>
    <property type="project" value="UniProtKB-KW"/>
</dbReference>
<evidence type="ECO:0000256" key="5">
    <source>
        <dbReference type="ARBA" id="ARBA00022771"/>
    </source>
</evidence>
<organism>
    <name type="scientific">Branchiostoma floridae</name>
    <name type="common">Florida lancelet</name>
    <name type="synonym">Amphioxus</name>
    <dbReference type="NCBI Taxonomy" id="7739"/>
    <lineage>
        <taxon>Eukaryota</taxon>
        <taxon>Metazoa</taxon>
        <taxon>Chordata</taxon>
        <taxon>Cephalochordata</taxon>
        <taxon>Leptocardii</taxon>
        <taxon>Amphioxiformes</taxon>
        <taxon>Branchiostomatidae</taxon>
        <taxon>Branchiostoma</taxon>
    </lineage>
</organism>
<gene>
    <name evidence="15" type="ORF">BRAFLDRAFT_119587</name>
</gene>
<keyword evidence="4" id="KW-0677">Repeat</keyword>
<keyword evidence="7 10" id="KW-0694">RNA-binding</keyword>